<dbReference type="OrthoDB" id="1924787at2759"/>
<dbReference type="GO" id="GO:0016757">
    <property type="term" value="F:glycosyltransferase activity"/>
    <property type="evidence" value="ECO:0007669"/>
    <property type="project" value="InterPro"/>
</dbReference>
<evidence type="ECO:0000259" key="2">
    <source>
        <dbReference type="Pfam" id="PF03016"/>
    </source>
</evidence>
<accession>A0A8J5X9Z8</accession>
<evidence type="ECO:0000313" key="3">
    <source>
        <dbReference type="EMBL" id="KAG8459508.1"/>
    </source>
</evidence>
<dbReference type="EMBL" id="JAGTXO010000040">
    <property type="protein sequence ID" value="KAG8459508.1"/>
    <property type="molecule type" value="Genomic_DNA"/>
</dbReference>
<gene>
    <name evidence="3" type="ORF">KFE25_012843</name>
</gene>
<comment type="similarity">
    <text evidence="1">Belongs to the glycosyltransferase 47 family.</text>
</comment>
<reference evidence="3" key="1">
    <citation type="submission" date="2021-05" db="EMBL/GenBank/DDBJ databases">
        <title>The genome of the haptophyte Pavlova lutheri (Diacronema luteri, Pavlovales) - a model for lipid biosynthesis in eukaryotic algae.</title>
        <authorList>
            <person name="Hulatt C.J."/>
            <person name="Posewitz M.C."/>
        </authorList>
    </citation>
    <scope>NUCLEOTIDE SEQUENCE</scope>
    <source>
        <strain evidence="3">NIVA-4/92</strain>
    </source>
</reference>
<protein>
    <recommendedName>
        <fullName evidence="2">Exostosin GT47 domain-containing protein</fullName>
    </recommendedName>
</protein>
<keyword evidence="4" id="KW-1185">Reference proteome</keyword>
<evidence type="ECO:0000256" key="1">
    <source>
        <dbReference type="ARBA" id="ARBA00010271"/>
    </source>
</evidence>
<dbReference type="Proteomes" id="UP000751190">
    <property type="component" value="Unassembled WGS sequence"/>
</dbReference>
<dbReference type="Pfam" id="PF03016">
    <property type="entry name" value="Exostosin_GT47"/>
    <property type="match status" value="1"/>
</dbReference>
<proteinExistence type="inferred from homology"/>
<dbReference type="InterPro" id="IPR004263">
    <property type="entry name" value="Exostosin"/>
</dbReference>
<dbReference type="PANTHER" id="PTHR11062">
    <property type="entry name" value="EXOSTOSIN HEPARAN SULFATE GLYCOSYLTRANSFERASE -RELATED"/>
    <property type="match status" value="1"/>
</dbReference>
<comment type="caution">
    <text evidence="3">The sequence shown here is derived from an EMBL/GenBank/DDBJ whole genome shotgun (WGS) entry which is preliminary data.</text>
</comment>
<dbReference type="InterPro" id="IPR040911">
    <property type="entry name" value="Exostosin_GT47"/>
</dbReference>
<sequence length="462" mass="50451">MHSGVYRVLLVLTGAACTGKRDALRFYMYDEPTIDMSWLAQCAGYDRLVQSAEGEGMQEVHVHSALRAHPFRTRNASEAALFYAPLWEYSSFMLGTCKGICHAERIKSAHKALQRSPHFRRAPERHFWVSSKSFQVTYATPGQRVLGYVDKRGPAPAGMRLISASLAQRIFPLNTLLARTTVGRMKSFGRIWPTPRSSAVGRCTFDTGHQPNQVALRAFSPHAPRPIFLFFAGGLDVCCTGRRIRCEVGQLLLELADDVHVDVGLRGDVLRSLSAGASLPAQPCTMKALELLARKRLQPLRDLVGSLKAAGGHDDANSSKYEAMGRMMAASVFCLCPAGDTCTTSRFVTTIAAGCIPVVLCDKLQGPFGSRAGSHLQPVPYESFWIKYPTADFVKRPAGLLEFLRAMSAAEIAHRQEALAANREQVLLQISGAQAGTRLLEDVADCVEVNAGMAHSFALRAA</sequence>
<organism evidence="3 4">
    <name type="scientific">Diacronema lutheri</name>
    <name type="common">Unicellular marine alga</name>
    <name type="synonym">Monochrysis lutheri</name>
    <dbReference type="NCBI Taxonomy" id="2081491"/>
    <lineage>
        <taxon>Eukaryota</taxon>
        <taxon>Haptista</taxon>
        <taxon>Haptophyta</taxon>
        <taxon>Pavlovophyceae</taxon>
        <taxon>Pavlovales</taxon>
        <taxon>Pavlovaceae</taxon>
        <taxon>Diacronema</taxon>
    </lineage>
</organism>
<dbReference type="AlphaFoldDB" id="A0A8J5X9Z8"/>
<evidence type="ECO:0000313" key="4">
    <source>
        <dbReference type="Proteomes" id="UP000751190"/>
    </source>
</evidence>
<feature type="domain" description="Exostosin GT47" evidence="2">
    <location>
        <begin position="220"/>
        <end position="369"/>
    </location>
</feature>
<name>A0A8J5X9Z8_DIALT</name>